<evidence type="ECO:0000313" key="8">
    <source>
        <dbReference type="EMBL" id="ERL52996.1"/>
    </source>
</evidence>
<accession>W1NCR7</accession>
<dbReference type="PANTHER" id="PTHR45138:SF9">
    <property type="entry name" value="DIGUANYLATE CYCLASE DGCM-RELATED"/>
    <property type="match status" value="1"/>
</dbReference>
<dbReference type="Gene3D" id="3.30.70.270">
    <property type="match status" value="1"/>
</dbReference>
<feature type="signal peptide" evidence="6">
    <location>
        <begin position="1"/>
        <end position="26"/>
    </location>
</feature>
<evidence type="ECO:0000313" key="9">
    <source>
        <dbReference type="Proteomes" id="UP000019113"/>
    </source>
</evidence>
<proteinExistence type="predicted"/>
<dbReference type="KEGG" id="hhu:AR456_09605"/>
<keyword evidence="5" id="KW-0472">Membrane</keyword>
<dbReference type="NCBIfam" id="TIGR00254">
    <property type="entry name" value="GGDEF"/>
    <property type="match status" value="1"/>
</dbReference>
<comment type="cofactor">
    <cofactor evidence="1">
        <name>Mg(2+)</name>
        <dbReference type="ChEBI" id="CHEBI:18420"/>
    </cofactor>
</comment>
<dbReference type="PATRIC" id="fig|1178482.3.peg.683"/>
<feature type="transmembrane region" description="Helical" evidence="5">
    <location>
        <begin position="332"/>
        <end position="354"/>
    </location>
</feature>
<evidence type="ECO:0000256" key="5">
    <source>
        <dbReference type="SAM" id="Phobius"/>
    </source>
</evidence>
<evidence type="ECO:0000259" key="7">
    <source>
        <dbReference type="PROSITE" id="PS50887"/>
    </source>
</evidence>
<dbReference type="SUPFAM" id="SSF55073">
    <property type="entry name" value="Nucleotide cyclase"/>
    <property type="match status" value="1"/>
</dbReference>
<keyword evidence="5" id="KW-1133">Transmembrane helix</keyword>
<feature type="region of interest" description="Disordered" evidence="4">
    <location>
        <begin position="486"/>
        <end position="534"/>
    </location>
</feature>
<dbReference type="FunFam" id="3.30.70.270:FF:000001">
    <property type="entry name" value="Diguanylate cyclase domain protein"/>
    <property type="match status" value="1"/>
</dbReference>
<evidence type="ECO:0000256" key="2">
    <source>
        <dbReference type="ARBA" id="ARBA00012528"/>
    </source>
</evidence>
<dbReference type="InterPro" id="IPR043128">
    <property type="entry name" value="Rev_trsase/Diguanyl_cyclase"/>
</dbReference>
<protein>
    <recommendedName>
        <fullName evidence="2">diguanylate cyclase</fullName>
        <ecNumber evidence="2">2.7.7.65</ecNumber>
    </recommendedName>
</protein>
<feature type="transmembrane region" description="Helical" evidence="5">
    <location>
        <begin position="270"/>
        <end position="293"/>
    </location>
</feature>
<keyword evidence="9" id="KW-1185">Reference proteome</keyword>
<keyword evidence="6" id="KW-0732">Signal</keyword>
<dbReference type="InterPro" id="IPR029787">
    <property type="entry name" value="Nucleotide_cyclase"/>
</dbReference>
<feature type="domain" description="GGDEF" evidence="7">
    <location>
        <begin position="633"/>
        <end position="766"/>
    </location>
</feature>
<feature type="compositionally biased region" description="Low complexity" evidence="4">
    <location>
        <begin position="521"/>
        <end position="534"/>
    </location>
</feature>
<feature type="transmembrane region" description="Helical" evidence="5">
    <location>
        <begin position="360"/>
        <end position="382"/>
    </location>
</feature>
<comment type="catalytic activity">
    <reaction evidence="3">
        <text>2 GTP = 3',3'-c-di-GMP + 2 diphosphate</text>
        <dbReference type="Rhea" id="RHEA:24898"/>
        <dbReference type="ChEBI" id="CHEBI:33019"/>
        <dbReference type="ChEBI" id="CHEBI:37565"/>
        <dbReference type="ChEBI" id="CHEBI:58805"/>
        <dbReference type="EC" id="2.7.7.65"/>
    </reaction>
</comment>
<dbReference type="PROSITE" id="PS50887">
    <property type="entry name" value="GGDEF"/>
    <property type="match status" value="1"/>
</dbReference>
<reference evidence="8 9" key="1">
    <citation type="submission" date="2013-08" db="EMBL/GenBank/DDBJ databases">
        <title>draft genome of Halomonas huanghegensis, strain BJGMM-B45T.</title>
        <authorList>
            <person name="Miao C."/>
            <person name="Wan Y."/>
            <person name="Jin W."/>
        </authorList>
    </citation>
    <scope>NUCLEOTIDE SEQUENCE [LARGE SCALE GENOMIC DNA]</scope>
    <source>
        <strain evidence="8 9">BJGMM-B45</strain>
    </source>
</reference>
<dbReference type="RefSeq" id="WP_021817625.1">
    <property type="nucleotide sequence ID" value="NZ_AVBC01000014.1"/>
</dbReference>
<feature type="transmembrane region" description="Helical" evidence="5">
    <location>
        <begin position="299"/>
        <end position="320"/>
    </location>
</feature>
<dbReference type="Proteomes" id="UP000019113">
    <property type="component" value="Unassembled WGS sequence"/>
</dbReference>
<organism evidence="8 9">
    <name type="scientific">Halomonas huangheensis</name>
    <dbReference type="NCBI Taxonomy" id="1178482"/>
    <lineage>
        <taxon>Bacteria</taxon>
        <taxon>Pseudomonadati</taxon>
        <taxon>Pseudomonadota</taxon>
        <taxon>Gammaproteobacteria</taxon>
        <taxon>Oceanospirillales</taxon>
        <taxon>Halomonadaceae</taxon>
        <taxon>Halomonas</taxon>
    </lineage>
</organism>
<dbReference type="GO" id="GO:0052621">
    <property type="term" value="F:diguanylate cyclase activity"/>
    <property type="evidence" value="ECO:0007669"/>
    <property type="project" value="UniProtKB-EC"/>
</dbReference>
<evidence type="ECO:0000256" key="4">
    <source>
        <dbReference type="SAM" id="MobiDB-lite"/>
    </source>
</evidence>
<dbReference type="InterPro" id="IPR000160">
    <property type="entry name" value="GGDEF_dom"/>
</dbReference>
<dbReference type="EC" id="2.7.7.65" evidence="2"/>
<evidence type="ECO:0000256" key="3">
    <source>
        <dbReference type="ARBA" id="ARBA00034247"/>
    </source>
</evidence>
<sequence length="766" mass="84912">MTRLVLHVIGTLLLGVLLCGAATASAPEMPLEEGWEYRWGDSPLSADGVPQWSVADDATDLWQPMAGIGNPPGRNQQDNLWMRHRLPVGEWLQPVLFISSLNLIGEAYVDGRLIYRHGQLDEDGSGSFAGWVWHAIELPVDSAGEHLYLRLHSTYKDIGLWGKVAVMEKADVLPMIVADTRGDLAVSALCMVIACLAGLLIIARPQQWRLASIGLFALATGIMVIAESDASQLLLERPLLWDYLAAISYFSLPIAMALMLEHWLPQCRHWLLHSIWVAHLAYAIAAIGLALLGLTSLTMAFPVFDILLLVSLSLIGLILLRYYRTYDTDQWLVIISYAAFAGVLIVDMLVAHGLVNWYSVPVNLGALAFVLVIVLISIRFFARSQQELSHLNTFLEREIDARTKALEAHAERERERASILAVEHHKSQELANLIDRLQGSAALESALHHAMEAMPDILHPLHGAFYRPDPKTGNLILATAWPDHHQAPDRLNPTPPIRYLSASHPRASSRPVNSDPAGSVGNSQHASAAGGSQQQPHWLLPLDIPRANQQFQRLGVLYLLPRETQRWKMAHSDRTLQFIEMGLGRLSLVLSSISLQEELATMSYQDGLTGLHNRRYFDELMAHEAAIALRQNSSLSLAIIDIDHFKLFNDRFGHAAGDAVLRNVSRMLSNSFRDIDVVCRLGGEEFVVLLPGAQAEDAQRRISRMTEALSESAFRYEETPLGTVSVSCGIASYPMNTNDPNTLLTLADQALYRAKAEGRARIKIID</sequence>
<dbReference type="SMART" id="SM00267">
    <property type="entry name" value="GGDEF"/>
    <property type="match status" value="1"/>
</dbReference>
<evidence type="ECO:0000256" key="6">
    <source>
        <dbReference type="SAM" id="SignalP"/>
    </source>
</evidence>
<dbReference type="PANTHER" id="PTHR45138">
    <property type="entry name" value="REGULATORY COMPONENTS OF SENSORY TRANSDUCTION SYSTEM"/>
    <property type="match status" value="1"/>
</dbReference>
<gene>
    <name evidence="8" type="ORF">BJB45_17100</name>
</gene>
<dbReference type="OrthoDB" id="9803824at2"/>
<name>W1NCR7_9GAMM</name>
<keyword evidence="5" id="KW-0812">Transmembrane</keyword>
<feature type="transmembrane region" description="Helical" evidence="5">
    <location>
        <begin position="184"/>
        <end position="203"/>
    </location>
</feature>
<feature type="chain" id="PRO_5009977534" description="diguanylate cyclase" evidence="6">
    <location>
        <begin position="27"/>
        <end position="766"/>
    </location>
</feature>
<dbReference type="InterPro" id="IPR050469">
    <property type="entry name" value="Diguanylate_Cyclase"/>
</dbReference>
<dbReference type="CDD" id="cd01949">
    <property type="entry name" value="GGDEF"/>
    <property type="match status" value="1"/>
</dbReference>
<dbReference type="eggNOG" id="COG3706">
    <property type="taxonomic scope" value="Bacteria"/>
</dbReference>
<dbReference type="EMBL" id="AVBC01000014">
    <property type="protein sequence ID" value="ERL52996.1"/>
    <property type="molecule type" value="Genomic_DNA"/>
</dbReference>
<feature type="transmembrane region" description="Helical" evidence="5">
    <location>
        <begin position="210"/>
        <end position="228"/>
    </location>
</feature>
<dbReference type="AlphaFoldDB" id="W1NCR7"/>
<comment type="caution">
    <text evidence="8">The sequence shown here is derived from an EMBL/GenBank/DDBJ whole genome shotgun (WGS) entry which is preliminary data.</text>
</comment>
<dbReference type="STRING" id="1178482.AR456_09605"/>
<dbReference type="Pfam" id="PF00990">
    <property type="entry name" value="GGDEF"/>
    <property type="match status" value="1"/>
</dbReference>
<feature type="transmembrane region" description="Helical" evidence="5">
    <location>
        <begin position="240"/>
        <end position="258"/>
    </location>
</feature>
<evidence type="ECO:0000256" key="1">
    <source>
        <dbReference type="ARBA" id="ARBA00001946"/>
    </source>
</evidence>